<dbReference type="InterPro" id="IPR017452">
    <property type="entry name" value="GPCR_Rhodpsn_7TM"/>
</dbReference>
<keyword evidence="3 5" id="KW-1133">Transmembrane helix</keyword>
<dbReference type="PANTHER" id="PTHR46955:SF3">
    <property type="entry name" value="G_PROTEIN_RECEP_F1_2 DOMAIN-CONTAINING PROTEIN"/>
    <property type="match status" value="1"/>
</dbReference>
<dbReference type="PROSITE" id="PS50262">
    <property type="entry name" value="G_PROTEIN_RECEP_F1_2"/>
    <property type="match status" value="1"/>
</dbReference>
<feature type="transmembrane region" description="Helical" evidence="5">
    <location>
        <begin position="31"/>
        <end position="55"/>
    </location>
</feature>
<feature type="transmembrane region" description="Helical" evidence="5">
    <location>
        <begin position="122"/>
        <end position="142"/>
    </location>
</feature>
<feature type="transmembrane region" description="Helical" evidence="5">
    <location>
        <begin position="149"/>
        <end position="168"/>
    </location>
</feature>
<evidence type="ECO:0000256" key="3">
    <source>
        <dbReference type="ARBA" id="ARBA00022989"/>
    </source>
</evidence>
<evidence type="ECO:0000259" key="6">
    <source>
        <dbReference type="PROSITE" id="PS50262"/>
    </source>
</evidence>
<feature type="transmembrane region" description="Helical" evidence="5">
    <location>
        <begin position="247"/>
        <end position="267"/>
    </location>
</feature>
<evidence type="ECO:0000256" key="1">
    <source>
        <dbReference type="ARBA" id="ARBA00004370"/>
    </source>
</evidence>
<comment type="subcellular location">
    <subcellularLocation>
        <location evidence="1">Membrane</location>
    </subcellularLocation>
</comment>
<organism evidence="7 8">
    <name type="scientific">Ancylostoma caninum</name>
    <name type="common">Dog hookworm</name>
    <dbReference type="NCBI Taxonomy" id="29170"/>
    <lineage>
        <taxon>Eukaryota</taxon>
        <taxon>Metazoa</taxon>
        <taxon>Ecdysozoa</taxon>
        <taxon>Nematoda</taxon>
        <taxon>Chromadorea</taxon>
        <taxon>Rhabditida</taxon>
        <taxon>Rhabditina</taxon>
        <taxon>Rhabditomorpha</taxon>
        <taxon>Strongyloidea</taxon>
        <taxon>Ancylostomatidae</taxon>
        <taxon>Ancylostomatinae</taxon>
        <taxon>Ancylostoma</taxon>
    </lineage>
</organism>
<keyword evidence="2 5" id="KW-0812">Transmembrane</keyword>
<dbReference type="AlphaFoldDB" id="A0A368G7V1"/>
<dbReference type="InterPro" id="IPR052322">
    <property type="entry name" value="Mito_rRNA_Mtase_NSUN4"/>
</dbReference>
<sequence length="331" mass="37102">MPQYQIPASPLDTAGFVALTKGPFIATLTYIYINCSILLLQFSGIICNGTIMYMFHKGKHLKKNAALRLLLFVAISDFLYASSSLPYSIYLTAFTITPPINLSPHYIMFSSIPLTLQLKLKLTLTVAIALQRTLALFFPLLYRKHCSSSFAIAFLFFGISLGCIDLYLEFALSPVVESPNCATIVCFVSDRFRYYWGTSNMVFGLFIIVFTVMILFKLRFMENRSGLVHARARKEANRLHQANRTSAGMLLSSLLFIIIPSVAVGLVEMIGYPISRQLGPFYTFGLICAGACNGIVYVVLNRDMRELFKSFFIVKSPTSTYIFQSRSSANK</sequence>
<name>A0A368G7V1_ANCCA</name>
<gene>
    <name evidence="7" type="ORF">ANCCAN_13551</name>
</gene>
<accession>A0A368G7V1</accession>
<dbReference type="GO" id="GO:0016020">
    <property type="term" value="C:membrane"/>
    <property type="evidence" value="ECO:0007669"/>
    <property type="project" value="UniProtKB-SubCell"/>
</dbReference>
<evidence type="ECO:0000256" key="2">
    <source>
        <dbReference type="ARBA" id="ARBA00022692"/>
    </source>
</evidence>
<keyword evidence="8" id="KW-1185">Reference proteome</keyword>
<dbReference type="InterPro" id="IPR000276">
    <property type="entry name" value="GPCR_Rhodpsn"/>
</dbReference>
<dbReference type="SMART" id="SM01381">
    <property type="entry name" value="7TM_GPCR_Srsx"/>
    <property type="match status" value="1"/>
</dbReference>
<evidence type="ECO:0000313" key="7">
    <source>
        <dbReference type="EMBL" id="RCN40493.1"/>
    </source>
</evidence>
<feature type="transmembrane region" description="Helical" evidence="5">
    <location>
        <begin position="194"/>
        <end position="216"/>
    </location>
</feature>
<proteinExistence type="predicted"/>
<dbReference type="InterPro" id="IPR019420">
    <property type="entry name" value="7TM_GPCR_serpentine_rcpt_Srbc"/>
</dbReference>
<evidence type="ECO:0000256" key="5">
    <source>
        <dbReference type="SAM" id="Phobius"/>
    </source>
</evidence>
<feature type="transmembrane region" description="Helical" evidence="5">
    <location>
        <begin position="67"/>
        <end position="89"/>
    </location>
</feature>
<comment type="caution">
    <text evidence="7">The sequence shown here is derived from an EMBL/GenBank/DDBJ whole genome shotgun (WGS) entry which is preliminary data.</text>
</comment>
<feature type="transmembrane region" description="Helical" evidence="5">
    <location>
        <begin position="279"/>
        <end position="300"/>
    </location>
</feature>
<keyword evidence="4 5" id="KW-0472">Membrane</keyword>
<dbReference type="SUPFAM" id="SSF81321">
    <property type="entry name" value="Family A G protein-coupled receptor-like"/>
    <property type="match status" value="1"/>
</dbReference>
<evidence type="ECO:0000256" key="4">
    <source>
        <dbReference type="ARBA" id="ARBA00023136"/>
    </source>
</evidence>
<dbReference type="GO" id="GO:0004930">
    <property type="term" value="F:G protein-coupled receptor activity"/>
    <property type="evidence" value="ECO:0007669"/>
    <property type="project" value="InterPro"/>
</dbReference>
<dbReference type="EMBL" id="JOJR01000282">
    <property type="protein sequence ID" value="RCN40493.1"/>
    <property type="molecule type" value="Genomic_DNA"/>
</dbReference>
<dbReference type="PANTHER" id="PTHR46955">
    <property type="entry name" value="PROTEIN CBG01349-RELATED"/>
    <property type="match status" value="1"/>
</dbReference>
<evidence type="ECO:0000313" key="8">
    <source>
        <dbReference type="Proteomes" id="UP000252519"/>
    </source>
</evidence>
<dbReference type="Gene3D" id="1.20.1070.10">
    <property type="entry name" value="Rhodopsin 7-helix transmembrane proteins"/>
    <property type="match status" value="1"/>
</dbReference>
<feature type="domain" description="G-protein coupled receptors family 1 profile" evidence="6">
    <location>
        <begin position="47"/>
        <end position="297"/>
    </location>
</feature>
<protein>
    <recommendedName>
        <fullName evidence="6">G-protein coupled receptors family 1 profile domain-containing protein</fullName>
    </recommendedName>
</protein>
<reference evidence="7 8" key="1">
    <citation type="submission" date="2014-10" db="EMBL/GenBank/DDBJ databases">
        <title>Draft genome of the hookworm Ancylostoma caninum.</title>
        <authorList>
            <person name="Mitreva M."/>
        </authorList>
    </citation>
    <scope>NUCLEOTIDE SEQUENCE [LARGE SCALE GENOMIC DNA]</scope>
    <source>
        <strain evidence="7 8">Baltimore</strain>
    </source>
</reference>
<dbReference type="Pfam" id="PF10316">
    <property type="entry name" value="7TM_GPCR_Srbc"/>
    <property type="match status" value="1"/>
</dbReference>
<dbReference type="OrthoDB" id="5857418at2759"/>
<dbReference type="Proteomes" id="UP000252519">
    <property type="component" value="Unassembled WGS sequence"/>
</dbReference>